<evidence type="ECO:0000313" key="18">
    <source>
        <dbReference type="EMBL" id="KAJ8302367.1"/>
    </source>
</evidence>
<dbReference type="CDD" id="cd13975">
    <property type="entry name" value="PKc_Dusty"/>
    <property type="match status" value="1"/>
</dbReference>
<dbReference type="PANTHER" id="PTHR46392">
    <property type="entry name" value="DUAL SERINE/THREONINE AND TYROSINE PROTEIN KINASE"/>
    <property type="match status" value="1"/>
</dbReference>
<keyword evidence="5" id="KW-0808">Transferase</keyword>
<evidence type="ECO:0000256" key="4">
    <source>
        <dbReference type="ARBA" id="ARBA00022527"/>
    </source>
</evidence>
<protein>
    <recommendedName>
        <fullName evidence="10">Dual serine/threonine and tyrosine protein kinase</fullName>
        <ecNumber evidence="2">2.7.12.1</ecNumber>
    </recommendedName>
    <alternativeName>
        <fullName evidence="12">Dusty protein kinase</fullName>
    </alternativeName>
    <alternativeName>
        <fullName evidence="11">Receptor-interacting serine/threonine-protein kinase 5</fullName>
    </alternativeName>
</protein>
<comment type="caution">
    <text evidence="18">The sequence shown here is derived from an EMBL/GenBank/DDBJ whole genome shotgun (WGS) entry which is preliminary data.</text>
</comment>
<dbReference type="EC" id="2.7.12.1" evidence="2"/>
<evidence type="ECO:0000256" key="10">
    <source>
        <dbReference type="ARBA" id="ARBA00040421"/>
    </source>
</evidence>
<dbReference type="Pfam" id="PF00069">
    <property type="entry name" value="Pkinase"/>
    <property type="match status" value="1"/>
</dbReference>
<evidence type="ECO:0000256" key="7">
    <source>
        <dbReference type="ARBA" id="ARBA00022777"/>
    </source>
</evidence>
<evidence type="ECO:0000256" key="6">
    <source>
        <dbReference type="ARBA" id="ARBA00022741"/>
    </source>
</evidence>
<dbReference type="SUPFAM" id="SSF56112">
    <property type="entry name" value="Protein kinase-like (PK-like)"/>
    <property type="match status" value="1"/>
</dbReference>
<gene>
    <name evidence="18" type="ORF">KUTeg_021354</name>
</gene>
<dbReference type="InterPro" id="IPR008271">
    <property type="entry name" value="Ser/Thr_kinase_AS"/>
</dbReference>
<evidence type="ECO:0000256" key="14">
    <source>
        <dbReference type="ARBA" id="ARBA00049308"/>
    </source>
</evidence>
<dbReference type="Gene3D" id="1.10.510.10">
    <property type="entry name" value="Transferase(Phosphotransferase) domain 1"/>
    <property type="match status" value="1"/>
</dbReference>
<accession>A0ABQ9EFL9</accession>
<keyword evidence="8 16" id="KW-0067">ATP-binding</keyword>
<dbReference type="InterPro" id="IPR011009">
    <property type="entry name" value="Kinase-like_dom_sf"/>
</dbReference>
<keyword evidence="9" id="KW-0829">Tyrosine-protein kinase</keyword>
<feature type="binding site" evidence="16">
    <location>
        <position position="659"/>
    </location>
    <ligand>
        <name>ATP</name>
        <dbReference type="ChEBI" id="CHEBI:30616"/>
    </ligand>
</feature>
<dbReference type="PROSITE" id="PS50011">
    <property type="entry name" value="PROTEIN_KINASE_DOM"/>
    <property type="match status" value="1"/>
</dbReference>
<comment type="catalytic activity">
    <reaction evidence="14">
        <text>L-threonyl-[protein] + ATP = O-phospho-L-threonyl-[protein] + ADP + H(+)</text>
        <dbReference type="Rhea" id="RHEA:46608"/>
        <dbReference type="Rhea" id="RHEA-COMP:11060"/>
        <dbReference type="Rhea" id="RHEA-COMP:11605"/>
        <dbReference type="ChEBI" id="CHEBI:15378"/>
        <dbReference type="ChEBI" id="CHEBI:30013"/>
        <dbReference type="ChEBI" id="CHEBI:30616"/>
        <dbReference type="ChEBI" id="CHEBI:61977"/>
        <dbReference type="ChEBI" id="CHEBI:456216"/>
        <dbReference type="EC" id="2.7.12.1"/>
    </reaction>
</comment>
<keyword evidence="6 16" id="KW-0547">Nucleotide-binding</keyword>
<evidence type="ECO:0000256" key="16">
    <source>
        <dbReference type="PROSITE-ProRule" id="PRU10141"/>
    </source>
</evidence>
<feature type="domain" description="Protein kinase" evidence="17">
    <location>
        <begin position="630"/>
        <end position="889"/>
    </location>
</feature>
<evidence type="ECO:0000256" key="3">
    <source>
        <dbReference type="ARBA" id="ARBA00022490"/>
    </source>
</evidence>
<dbReference type="InterPro" id="IPR017441">
    <property type="entry name" value="Protein_kinase_ATP_BS"/>
</dbReference>
<dbReference type="PANTHER" id="PTHR46392:SF1">
    <property type="entry name" value="DUAL SERINE_THREONINE AND TYROSINE PROTEIN KINASE"/>
    <property type="match status" value="1"/>
</dbReference>
<evidence type="ECO:0000259" key="17">
    <source>
        <dbReference type="PROSITE" id="PS50011"/>
    </source>
</evidence>
<evidence type="ECO:0000256" key="2">
    <source>
        <dbReference type="ARBA" id="ARBA00013203"/>
    </source>
</evidence>
<name>A0ABQ9EFL9_TEGGR</name>
<evidence type="ECO:0000256" key="11">
    <source>
        <dbReference type="ARBA" id="ARBA00041268"/>
    </source>
</evidence>
<dbReference type="Proteomes" id="UP001217089">
    <property type="component" value="Unassembled WGS sequence"/>
</dbReference>
<proteinExistence type="predicted"/>
<keyword evidence="3" id="KW-0963">Cytoplasm</keyword>
<evidence type="ECO:0000256" key="9">
    <source>
        <dbReference type="ARBA" id="ARBA00023137"/>
    </source>
</evidence>
<evidence type="ECO:0000256" key="15">
    <source>
        <dbReference type="ARBA" id="ARBA00051680"/>
    </source>
</evidence>
<evidence type="ECO:0000313" key="19">
    <source>
        <dbReference type="Proteomes" id="UP001217089"/>
    </source>
</evidence>
<comment type="catalytic activity">
    <reaction evidence="15">
        <text>L-tyrosyl-[protein] + ATP = O-phospho-L-tyrosyl-[protein] + ADP + H(+)</text>
        <dbReference type="Rhea" id="RHEA:10596"/>
        <dbReference type="Rhea" id="RHEA-COMP:10136"/>
        <dbReference type="Rhea" id="RHEA-COMP:20101"/>
        <dbReference type="ChEBI" id="CHEBI:15378"/>
        <dbReference type="ChEBI" id="CHEBI:30616"/>
        <dbReference type="ChEBI" id="CHEBI:46858"/>
        <dbReference type="ChEBI" id="CHEBI:61978"/>
        <dbReference type="ChEBI" id="CHEBI:456216"/>
        <dbReference type="EC" id="2.7.12.1"/>
    </reaction>
</comment>
<dbReference type="InterPro" id="IPR051302">
    <property type="entry name" value="Dual_SerThr-Tyr_Kinase"/>
</dbReference>
<dbReference type="SMART" id="SM00220">
    <property type="entry name" value="S_TKc"/>
    <property type="match status" value="1"/>
</dbReference>
<dbReference type="EMBL" id="JARBDR010000918">
    <property type="protein sequence ID" value="KAJ8302367.1"/>
    <property type="molecule type" value="Genomic_DNA"/>
</dbReference>
<evidence type="ECO:0000256" key="13">
    <source>
        <dbReference type="ARBA" id="ARBA00049003"/>
    </source>
</evidence>
<comment type="catalytic activity">
    <reaction evidence="13">
        <text>L-seryl-[protein] + ATP = O-phospho-L-seryl-[protein] + ADP + H(+)</text>
        <dbReference type="Rhea" id="RHEA:17989"/>
        <dbReference type="Rhea" id="RHEA-COMP:9863"/>
        <dbReference type="Rhea" id="RHEA-COMP:11604"/>
        <dbReference type="ChEBI" id="CHEBI:15378"/>
        <dbReference type="ChEBI" id="CHEBI:29999"/>
        <dbReference type="ChEBI" id="CHEBI:30616"/>
        <dbReference type="ChEBI" id="CHEBI:83421"/>
        <dbReference type="ChEBI" id="CHEBI:456216"/>
        <dbReference type="EC" id="2.7.12.1"/>
    </reaction>
</comment>
<evidence type="ECO:0000256" key="12">
    <source>
        <dbReference type="ARBA" id="ARBA00042638"/>
    </source>
</evidence>
<dbReference type="InterPro" id="IPR000719">
    <property type="entry name" value="Prot_kinase_dom"/>
</dbReference>
<keyword evidence="4" id="KW-0723">Serine/threonine-protein kinase</keyword>
<reference evidence="18 19" key="1">
    <citation type="submission" date="2022-12" db="EMBL/GenBank/DDBJ databases">
        <title>Chromosome-level genome of Tegillarca granosa.</title>
        <authorList>
            <person name="Kim J."/>
        </authorList>
    </citation>
    <scope>NUCLEOTIDE SEQUENCE [LARGE SCALE GENOMIC DNA]</scope>
    <source>
        <strain evidence="18">Teg-2019</strain>
        <tissue evidence="18">Adductor muscle</tissue>
    </source>
</reference>
<dbReference type="PROSITE" id="PS00107">
    <property type="entry name" value="PROTEIN_KINASE_ATP"/>
    <property type="match status" value="1"/>
</dbReference>
<evidence type="ECO:0000256" key="8">
    <source>
        <dbReference type="ARBA" id="ARBA00022840"/>
    </source>
</evidence>
<comment type="subcellular location">
    <subcellularLocation>
        <location evidence="1">Cytoplasm</location>
    </subcellularLocation>
</comment>
<evidence type="ECO:0000256" key="5">
    <source>
        <dbReference type="ARBA" id="ARBA00022679"/>
    </source>
</evidence>
<organism evidence="18 19">
    <name type="scientific">Tegillarca granosa</name>
    <name type="common">Malaysian cockle</name>
    <name type="synonym">Anadara granosa</name>
    <dbReference type="NCBI Taxonomy" id="220873"/>
    <lineage>
        <taxon>Eukaryota</taxon>
        <taxon>Metazoa</taxon>
        <taxon>Spiralia</taxon>
        <taxon>Lophotrochozoa</taxon>
        <taxon>Mollusca</taxon>
        <taxon>Bivalvia</taxon>
        <taxon>Autobranchia</taxon>
        <taxon>Pteriomorphia</taxon>
        <taxon>Arcoida</taxon>
        <taxon>Arcoidea</taxon>
        <taxon>Arcidae</taxon>
        <taxon>Tegillarca</taxon>
    </lineage>
</organism>
<sequence>MTTLSAELSRFSSCSKRLQLILDETKRIFNDINESGKSEDGQFFSVELLKEEEQEILSTAQKPLGIIVLGQNAYCKSKIVNSIFNRTIFPSFDETDNDKNFRQVRFKFGDNLSISLALPDDYDLVNNLEAYKGPWNTIPRKDIEIEYEDESDSASDSAILEVSFNHVLLRQGTRVIVAPSVKEGDTEEIYLKCFDSVSPILIYGYQTESLTQKDLLDLEVLYSASHYQPVCFVKVPLPGQLKKDTNIQNGAPSYLHKHKYDSPVNSNLLDNATQTVADHDTQATHMTHTSRSYEEPEYCVTPPCGYGSTVTVKRTNVIVSSSSVFHQLCELGYLSETADGRSLSRSLASNYYEVDSEIVEDFGQFPSRFMNFAQQVIQMYLVNSSSVLNNSHARCLNMFILSAFDMAREMLITPKKLEFAREKEEELYKSLMKISVEKGDEIKAMISETIQGMQEKLIHKAVEYEFLGTLSRCLESLERLDKEQNPEGNTTSKALKQIINAAYQVEIHLQSSYSFIRVLLERMKQLVKSLPWSTQPIIDNEWKAKAAVEMLNSLSEARLARSITSQIKDRLNKSHDAFAVALKQLEQKHSGRLDKIEEERLKLRKVHAPRVAKVALESISLKDVILHGMPQMGREIGRGQYGVVYSCDSWAGYSPCAIKSVVPPDDKHWNDLALEFYYTKNIPEHERIVVLRGSVIDYMYGGGTTPAVLLIMDRLQRDLYAAIKQGLDWAKRLQVSIDVVEGIRYLHSQGLVHRDIKLKNVLLDQNCRGKITDLGFCKPEAMMSGSIVGTPIHMAPELFTGRYDNSVDVYAFGILFWYVCAGHVKLPNAFEQCTNKDQLWTNVKKGLRPEKLATFDSECWELMQECWEGEPMKRPLLGDVETRLKNILMQYRKSAKVTSQPPEVKNTNSSRRIMPAIPQFVGKR</sequence>
<keyword evidence="7" id="KW-0418">Kinase</keyword>
<evidence type="ECO:0000256" key="1">
    <source>
        <dbReference type="ARBA" id="ARBA00004496"/>
    </source>
</evidence>
<dbReference type="PROSITE" id="PS00108">
    <property type="entry name" value="PROTEIN_KINASE_ST"/>
    <property type="match status" value="1"/>
</dbReference>
<keyword evidence="19" id="KW-1185">Reference proteome</keyword>